<evidence type="ECO:0000313" key="3">
    <source>
        <dbReference type="Proteomes" id="UP000001514"/>
    </source>
</evidence>
<dbReference type="AlphaFoldDB" id="D8SXT0"/>
<dbReference type="InterPro" id="IPR013766">
    <property type="entry name" value="Thioredoxin_domain"/>
</dbReference>
<dbReference type="Pfam" id="PF00085">
    <property type="entry name" value="Thioredoxin"/>
    <property type="match status" value="1"/>
</dbReference>
<dbReference type="STRING" id="88036.D8SXT0"/>
<dbReference type="KEGG" id="smo:SELMODRAFT_447217"/>
<sequence length="156" mass="17859">MAFRRKVVERLTSTGLPGSVPPRGSKERWHPRIIDVTTADDYKHLLHKIKATPISFGVVFFTSEERSNSCQESEDAVYKIAKRNSEVTFLRLEVEEEGIQEIVGQIDTSRLPTFYFYKGGDVVGKLIGSSPSKLEDLVVSFIHHKELRRHIRVNEF</sequence>
<keyword evidence="3" id="KW-1185">Reference proteome</keyword>
<dbReference type="PANTHER" id="PTHR10438">
    <property type="entry name" value="THIOREDOXIN"/>
    <property type="match status" value="1"/>
</dbReference>
<feature type="domain" description="Thioredoxin" evidence="1">
    <location>
        <begin position="68"/>
        <end position="137"/>
    </location>
</feature>
<reference evidence="2 3" key="1">
    <citation type="journal article" date="2011" name="Science">
        <title>The Selaginella genome identifies genetic changes associated with the evolution of vascular plants.</title>
        <authorList>
            <person name="Banks J.A."/>
            <person name="Nishiyama T."/>
            <person name="Hasebe M."/>
            <person name="Bowman J.L."/>
            <person name="Gribskov M."/>
            <person name="dePamphilis C."/>
            <person name="Albert V.A."/>
            <person name="Aono N."/>
            <person name="Aoyama T."/>
            <person name="Ambrose B.A."/>
            <person name="Ashton N.W."/>
            <person name="Axtell M.J."/>
            <person name="Barker E."/>
            <person name="Barker M.S."/>
            <person name="Bennetzen J.L."/>
            <person name="Bonawitz N.D."/>
            <person name="Chapple C."/>
            <person name="Cheng C."/>
            <person name="Correa L.G."/>
            <person name="Dacre M."/>
            <person name="DeBarry J."/>
            <person name="Dreyer I."/>
            <person name="Elias M."/>
            <person name="Engstrom E.M."/>
            <person name="Estelle M."/>
            <person name="Feng L."/>
            <person name="Finet C."/>
            <person name="Floyd S.K."/>
            <person name="Frommer W.B."/>
            <person name="Fujita T."/>
            <person name="Gramzow L."/>
            <person name="Gutensohn M."/>
            <person name="Harholt J."/>
            <person name="Hattori M."/>
            <person name="Heyl A."/>
            <person name="Hirai T."/>
            <person name="Hiwatashi Y."/>
            <person name="Ishikawa M."/>
            <person name="Iwata M."/>
            <person name="Karol K.G."/>
            <person name="Koehler B."/>
            <person name="Kolukisaoglu U."/>
            <person name="Kubo M."/>
            <person name="Kurata T."/>
            <person name="Lalonde S."/>
            <person name="Li K."/>
            <person name="Li Y."/>
            <person name="Litt A."/>
            <person name="Lyons E."/>
            <person name="Manning G."/>
            <person name="Maruyama T."/>
            <person name="Michael T.P."/>
            <person name="Mikami K."/>
            <person name="Miyazaki S."/>
            <person name="Morinaga S."/>
            <person name="Murata T."/>
            <person name="Mueller-Roeber B."/>
            <person name="Nelson D.R."/>
            <person name="Obara M."/>
            <person name="Oguri Y."/>
            <person name="Olmstead R.G."/>
            <person name="Onodera N."/>
            <person name="Petersen B.L."/>
            <person name="Pils B."/>
            <person name="Prigge M."/>
            <person name="Rensing S.A."/>
            <person name="Riano-Pachon D.M."/>
            <person name="Roberts A.W."/>
            <person name="Sato Y."/>
            <person name="Scheller H.V."/>
            <person name="Schulz B."/>
            <person name="Schulz C."/>
            <person name="Shakirov E.V."/>
            <person name="Shibagaki N."/>
            <person name="Shinohara N."/>
            <person name="Shippen D.E."/>
            <person name="Soerensen I."/>
            <person name="Sotooka R."/>
            <person name="Sugimoto N."/>
            <person name="Sugita M."/>
            <person name="Sumikawa N."/>
            <person name="Tanurdzic M."/>
            <person name="Theissen G."/>
            <person name="Ulvskov P."/>
            <person name="Wakazuki S."/>
            <person name="Weng J.K."/>
            <person name="Willats W.W."/>
            <person name="Wipf D."/>
            <person name="Wolf P.G."/>
            <person name="Yang L."/>
            <person name="Zimmer A.D."/>
            <person name="Zhu Q."/>
            <person name="Mitros T."/>
            <person name="Hellsten U."/>
            <person name="Loque D."/>
            <person name="Otillar R."/>
            <person name="Salamov A."/>
            <person name="Schmutz J."/>
            <person name="Shapiro H."/>
            <person name="Lindquist E."/>
            <person name="Lucas S."/>
            <person name="Rokhsar D."/>
            <person name="Grigoriev I.V."/>
        </authorList>
    </citation>
    <scope>NUCLEOTIDE SEQUENCE [LARGE SCALE GENOMIC DNA]</scope>
</reference>
<evidence type="ECO:0000259" key="1">
    <source>
        <dbReference type="Pfam" id="PF00085"/>
    </source>
</evidence>
<protein>
    <recommendedName>
        <fullName evidence="1">Thioredoxin domain-containing protein</fullName>
    </recommendedName>
</protein>
<dbReference type="EMBL" id="GL377651">
    <property type="protein sequence ID" value="EFJ10853.1"/>
    <property type="molecule type" value="Genomic_DNA"/>
</dbReference>
<dbReference type="InterPro" id="IPR050620">
    <property type="entry name" value="Thioredoxin_H-type-like"/>
</dbReference>
<proteinExistence type="predicted"/>
<gene>
    <name evidence="2" type="ORF">SELMODRAFT_447217</name>
</gene>
<dbReference type="CDD" id="cd02947">
    <property type="entry name" value="TRX_family"/>
    <property type="match status" value="1"/>
</dbReference>
<organism evidence="3">
    <name type="scientific">Selaginella moellendorffii</name>
    <name type="common">Spikemoss</name>
    <dbReference type="NCBI Taxonomy" id="88036"/>
    <lineage>
        <taxon>Eukaryota</taxon>
        <taxon>Viridiplantae</taxon>
        <taxon>Streptophyta</taxon>
        <taxon>Embryophyta</taxon>
        <taxon>Tracheophyta</taxon>
        <taxon>Lycopodiopsida</taxon>
        <taxon>Selaginellales</taxon>
        <taxon>Selaginellaceae</taxon>
        <taxon>Selaginella</taxon>
    </lineage>
</organism>
<evidence type="ECO:0000313" key="2">
    <source>
        <dbReference type="EMBL" id="EFJ10853.1"/>
    </source>
</evidence>
<dbReference type="Gramene" id="EFJ10853">
    <property type="protein sequence ID" value="EFJ10853"/>
    <property type="gene ID" value="SELMODRAFT_447217"/>
</dbReference>
<dbReference type="PANTHER" id="PTHR10438:SF463">
    <property type="entry name" value="THIOREDOXIN"/>
    <property type="match status" value="1"/>
</dbReference>
<dbReference type="Gene3D" id="3.40.30.10">
    <property type="entry name" value="Glutaredoxin"/>
    <property type="match status" value="1"/>
</dbReference>
<dbReference type="InParanoid" id="D8SXT0"/>
<dbReference type="SUPFAM" id="SSF52833">
    <property type="entry name" value="Thioredoxin-like"/>
    <property type="match status" value="1"/>
</dbReference>
<accession>D8SXT0</accession>
<dbReference type="InterPro" id="IPR036249">
    <property type="entry name" value="Thioredoxin-like_sf"/>
</dbReference>
<dbReference type="Proteomes" id="UP000001514">
    <property type="component" value="Unassembled WGS sequence"/>
</dbReference>
<dbReference type="HOGENOM" id="CLU_1689747_0_0_1"/>
<name>D8SXT0_SELML</name>